<protein>
    <submittedName>
        <fullName evidence="2">Uncharacterized protein</fullName>
    </submittedName>
</protein>
<proteinExistence type="predicted"/>
<dbReference type="AlphaFoldDB" id="A0A0D9P1J4"/>
<reference evidence="3" key="1">
    <citation type="journal article" date="2014" name="BMC Genomics">
        <title>The genome sequence of the biocontrol fungus Metarhizium anisopliae and comparative genomics of Metarhizium species.</title>
        <authorList>
            <person name="Pattemore J.A."/>
            <person name="Hane J.K."/>
            <person name="Williams A.H."/>
            <person name="Wilson B.A."/>
            <person name="Stodart B.J."/>
            <person name="Ash G.J."/>
        </authorList>
    </citation>
    <scope>NUCLEOTIDE SEQUENCE [LARGE SCALE GENOMIC DNA]</scope>
    <source>
        <strain evidence="3">BRIP 53293</strain>
    </source>
</reference>
<evidence type="ECO:0000313" key="3">
    <source>
        <dbReference type="Proteomes" id="UP000054544"/>
    </source>
</evidence>
<evidence type="ECO:0000313" key="2">
    <source>
        <dbReference type="EMBL" id="KJK79973.1"/>
    </source>
</evidence>
<accession>A0A0D9P1J4</accession>
<organism evidence="2 3">
    <name type="scientific">Metarhizium anisopliae BRIP 53293</name>
    <dbReference type="NCBI Taxonomy" id="1291518"/>
    <lineage>
        <taxon>Eukaryota</taxon>
        <taxon>Fungi</taxon>
        <taxon>Dikarya</taxon>
        <taxon>Ascomycota</taxon>
        <taxon>Pezizomycotina</taxon>
        <taxon>Sordariomycetes</taxon>
        <taxon>Hypocreomycetidae</taxon>
        <taxon>Hypocreales</taxon>
        <taxon>Clavicipitaceae</taxon>
        <taxon>Metarhizium</taxon>
    </lineage>
</organism>
<feature type="chain" id="PRO_5012158520" evidence="1">
    <location>
        <begin position="16"/>
        <end position="69"/>
    </location>
</feature>
<gene>
    <name evidence="2" type="ORF">H634G_04212</name>
</gene>
<keyword evidence="3" id="KW-1185">Reference proteome</keyword>
<name>A0A0D9P1J4_METAN</name>
<feature type="signal peptide" evidence="1">
    <location>
        <begin position="1"/>
        <end position="15"/>
    </location>
</feature>
<dbReference type="Proteomes" id="UP000054544">
    <property type="component" value="Unassembled WGS sequence"/>
</dbReference>
<sequence length="69" mass="7512">MLVANLLLLATTALGAVVPYDSAEHEGIQYDDTQYTQAAAKLFRSPDCKNELVTINSVERCLLLSPVSE</sequence>
<evidence type="ECO:0000256" key="1">
    <source>
        <dbReference type="SAM" id="SignalP"/>
    </source>
</evidence>
<dbReference type="EMBL" id="KE384729">
    <property type="protein sequence ID" value="KJK79973.1"/>
    <property type="molecule type" value="Genomic_DNA"/>
</dbReference>
<keyword evidence="1" id="KW-0732">Signal</keyword>